<dbReference type="GO" id="GO:0046872">
    <property type="term" value="F:metal ion binding"/>
    <property type="evidence" value="ECO:0007669"/>
    <property type="project" value="UniProtKB-KW"/>
</dbReference>
<keyword evidence="5 10" id="KW-0378">Hydrolase</keyword>
<dbReference type="GO" id="GO:0004000">
    <property type="term" value="F:adenosine deaminase activity"/>
    <property type="evidence" value="ECO:0007669"/>
    <property type="project" value="UniProtKB-ARBA"/>
</dbReference>
<dbReference type="EC" id="3.5.4.4" evidence="3"/>
<name>A0A5P9Q8D0_9MICO</name>
<keyword evidence="4" id="KW-0479">Metal-binding</keyword>
<comment type="cofactor">
    <cofactor evidence="1">
        <name>Zn(2+)</name>
        <dbReference type="ChEBI" id="CHEBI:29105"/>
    </cofactor>
</comment>
<evidence type="ECO:0000256" key="2">
    <source>
        <dbReference type="ARBA" id="ARBA00006676"/>
    </source>
</evidence>
<gene>
    <name evidence="10" type="ORF">KDY119_01148</name>
</gene>
<evidence type="ECO:0000313" key="11">
    <source>
        <dbReference type="Proteomes" id="UP000326702"/>
    </source>
</evidence>
<reference evidence="10 11" key="1">
    <citation type="submission" date="2019-10" db="EMBL/GenBank/DDBJ databases">
        <title>Genome sequence of Luteimicrobium xylanilyticum HY-24.</title>
        <authorList>
            <person name="Kim D.Y."/>
            <person name="Park H.-Y."/>
        </authorList>
    </citation>
    <scope>NUCLEOTIDE SEQUENCE [LARGE SCALE GENOMIC DNA]</scope>
    <source>
        <strain evidence="10 11">HY-24</strain>
    </source>
</reference>
<dbReference type="PANTHER" id="PTHR11409">
    <property type="entry name" value="ADENOSINE DEAMINASE"/>
    <property type="match status" value="1"/>
</dbReference>
<dbReference type="NCBIfam" id="NF006847">
    <property type="entry name" value="PRK09358.1-2"/>
    <property type="match status" value="1"/>
</dbReference>
<dbReference type="EMBL" id="CP045529">
    <property type="protein sequence ID" value="QFU97649.1"/>
    <property type="molecule type" value="Genomic_DNA"/>
</dbReference>
<dbReference type="Pfam" id="PF00962">
    <property type="entry name" value="A_deaminase"/>
    <property type="match status" value="1"/>
</dbReference>
<feature type="region of interest" description="Disordered" evidence="8">
    <location>
        <begin position="1"/>
        <end position="21"/>
    </location>
</feature>
<dbReference type="OrthoDB" id="9779574at2"/>
<dbReference type="InterPro" id="IPR006330">
    <property type="entry name" value="Ado/ade_deaminase"/>
</dbReference>
<protein>
    <recommendedName>
        <fullName evidence="3">adenosine deaminase</fullName>
        <ecNumber evidence="3">3.5.4.4</ecNumber>
    </recommendedName>
</protein>
<dbReference type="PANTHER" id="PTHR11409:SF43">
    <property type="entry name" value="ADENOSINE DEAMINASE"/>
    <property type="match status" value="1"/>
</dbReference>
<evidence type="ECO:0000256" key="7">
    <source>
        <dbReference type="ARBA" id="ARBA00023080"/>
    </source>
</evidence>
<keyword evidence="6" id="KW-0862">Zinc</keyword>
<evidence type="ECO:0000256" key="3">
    <source>
        <dbReference type="ARBA" id="ARBA00012784"/>
    </source>
</evidence>
<dbReference type="InterPro" id="IPR001365">
    <property type="entry name" value="A_deaminase_dom"/>
</dbReference>
<dbReference type="GO" id="GO:0043103">
    <property type="term" value="P:hypoxanthine salvage"/>
    <property type="evidence" value="ECO:0007669"/>
    <property type="project" value="TreeGrafter"/>
</dbReference>
<dbReference type="FunFam" id="3.20.20.140:FF:000020">
    <property type="entry name" value="Adenosine deaminase"/>
    <property type="match status" value="1"/>
</dbReference>
<evidence type="ECO:0000259" key="9">
    <source>
        <dbReference type="Pfam" id="PF00962"/>
    </source>
</evidence>
<dbReference type="Gene3D" id="3.20.20.140">
    <property type="entry name" value="Metal-dependent hydrolases"/>
    <property type="match status" value="1"/>
</dbReference>
<dbReference type="GO" id="GO:0046103">
    <property type="term" value="P:inosine biosynthetic process"/>
    <property type="evidence" value="ECO:0007669"/>
    <property type="project" value="TreeGrafter"/>
</dbReference>
<dbReference type="KEGG" id="lxl:KDY119_01148"/>
<dbReference type="GO" id="GO:0005829">
    <property type="term" value="C:cytosol"/>
    <property type="evidence" value="ECO:0007669"/>
    <property type="project" value="TreeGrafter"/>
</dbReference>
<sequence>MTSPTSPAATSTPGDGTDERVSHLPTTLREQIAQLPKVVLHDHLDGGLRPATIVELAAEAGHELPTTDPDALGTWFVEAATSGDLPRYLETFDHTIAVMQTADHLRRVARESVLDLAADGVVYAEQRWAPEQHLQGGLTLQETVDAVREGLAEGVAEAAKDGRTIWVGQLVTAMRHADRWEEIADLALANRVEGALADSPGAVVGFDIAGAELGFPPDRYPAVWATLDDAGFPVTIHAGEADGVDSISQAVHLGRAARVGHGVRIVEDIAFDPSGDRDEDAEPLATLGRVATWVRDRQVPLELCPTSNLQTGAAASIAEHPITRLLELEFAVTVNTDNRLQSGTSMTREMTLLVAEAGWTLDDLYEVTVTAAWNAFVHHDERRRLVEDLIAPKYAEIEGAQV</sequence>
<feature type="domain" description="Adenosine deaminase" evidence="9">
    <location>
        <begin position="36"/>
        <end position="390"/>
    </location>
</feature>
<evidence type="ECO:0000256" key="1">
    <source>
        <dbReference type="ARBA" id="ARBA00001947"/>
    </source>
</evidence>
<proteinExistence type="inferred from homology"/>
<feature type="compositionally biased region" description="Low complexity" evidence="8">
    <location>
        <begin position="1"/>
        <end position="13"/>
    </location>
</feature>
<dbReference type="InterPro" id="IPR032466">
    <property type="entry name" value="Metal_Hydrolase"/>
</dbReference>
<evidence type="ECO:0000256" key="5">
    <source>
        <dbReference type="ARBA" id="ARBA00022801"/>
    </source>
</evidence>
<dbReference type="AlphaFoldDB" id="A0A5P9Q8D0"/>
<organism evidence="10 11">
    <name type="scientific">Luteimicrobium xylanilyticum</name>
    <dbReference type="NCBI Taxonomy" id="1133546"/>
    <lineage>
        <taxon>Bacteria</taxon>
        <taxon>Bacillati</taxon>
        <taxon>Actinomycetota</taxon>
        <taxon>Actinomycetes</taxon>
        <taxon>Micrococcales</taxon>
        <taxon>Luteimicrobium</taxon>
    </lineage>
</organism>
<dbReference type="Proteomes" id="UP000326702">
    <property type="component" value="Chromosome"/>
</dbReference>
<dbReference type="RefSeq" id="WP_083890944.1">
    <property type="nucleotide sequence ID" value="NZ_BAABIH010000001.1"/>
</dbReference>
<evidence type="ECO:0000256" key="4">
    <source>
        <dbReference type="ARBA" id="ARBA00022723"/>
    </source>
</evidence>
<evidence type="ECO:0000256" key="8">
    <source>
        <dbReference type="SAM" id="MobiDB-lite"/>
    </source>
</evidence>
<accession>A0A5P9Q8D0</accession>
<dbReference type="GO" id="GO:0006154">
    <property type="term" value="P:adenosine catabolic process"/>
    <property type="evidence" value="ECO:0007669"/>
    <property type="project" value="TreeGrafter"/>
</dbReference>
<dbReference type="GO" id="GO:0009117">
    <property type="term" value="P:nucleotide metabolic process"/>
    <property type="evidence" value="ECO:0007669"/>
    <property type="project" value="UniProtKB-KW"/>
</dbReference>
<evidence type="ECO:0000313" key="10">
    <source>
        <dbReference type="EMBL" id="QFU97649.1"/>
    </source>
</evidence>
<evidence type="ECO:0000256" key="6">
    <source>
        <dbReference type="ARBA" id="ARBA00022833"/>
    </source>
</evidence>
<keyword evidence="11" id="KW-1185">Reference proteome</keyword>
<keyword evidence="7" id="KW-0546">Nucleotide metabolism</keyword>
<comment type="similarity">
    <text evidence="2">Belongs to the metallo-dependent hydrolases superfamily. Adenosine and AMP deaminases family.</text>
</comment>
<dbReference type="SUPFAM" id="SSF51556">
    <property type="entry name" value="Metallo-dependent hydrolases"/>
    <property type="match status" value="1"/>
</dbReference>